<organism evidence="2 3">
    <name type="scientific">Neotoma lepida</name>
    <name type="common">Desert woodrat</name>
    <dbReference type="NCBI Taxonomy" id="56216"/>
    <lineage>
        <taxon>Eukaryota</taxon>
        <taxon>Metazoa</taxon>
        <taxon>Chordata</taxon>
        <taxon>Craniata</taxon>
        <taxon>Vertebrata</taxon>
        <taxon>Euteleostomi</taxon>
        <taxon>Mammalia</taxon>
        <taxon>Eutheria</taxon>
        <taxon>Euarchontoglires</taxon>
        <taxon>Glires</taxon>
        <taxon>Rodentia</taxon>
        <taxon>Myomorpha</taxon>
        <taxon>Muroidea</taxon>
        <taxon>Cricetidae</taxon>
        <taxon>Neotominae</taxon>
        <taxon>Neotoma</taxon>
    </lineage>
</organism>
<evidence type="ECO:0000313" key="2">
    <source>
        <dbReference type="EMBL" id="OBS75244.1"/>
    </source>
</evidence>
<dbReference type="EMBL" id="LZPO01043406">
    <property type="protein sequence ID" value="OBS75244.1"/>
    <property type="molecule type" value="Genomic_DNA"/>
</dbReference>
<dbReference type="Proteomes" id="UP000092124">
    <property type="component" value="Unassembled WGS sequence"/>
</dbReference>
<keyword evidence="3" id="KW-1185">Reference proteome</keyword>
<comment type="caution">
    <text evidence="2">The sequence shown here is derived from an EMBL/GenBank/DDBJ whole genome shotgun (WGS) entry which is preliminary data.</text>
</comment>
<sequence>MKRHSKNADSPVLNLPWPRKQLPRDTEGGPKLQPSWEVPMQEKGARWWTRSSQVGSTHSPPMKSEAGLGGATPEAVPPSSPGPSENLPLDDAVGPHI</sequence>
<accession>A0A1A6HAC2</accession>
<gene>
    <name evidence="2" type="ORF">A6R68_14241</name>
</gene>
<dbReference type="AlphaFoldDB" id="A0A1A6HAC2"/>
<name>A0A1A6HAC2_NEOLE</name>
<evidence type="ECO:0000256" key="1">
    <source>
        <dbReference type="SAM" id="MobiDB-lite"/>
    </source>
</evidence>
<proteinExistence type="predicted"/>
<feature type="compositionally biased region" description="Polar residues" evidence="1">
    <location>
        <begin position="49"/>
        <end position="59"/>
    </location>
</feature>
<reference evidence="2 3" key="1">
    <citation type="submission" date="2016-06" db="EMBL/GenBank/DDBJ databases">
        <title>The Draft Genome Sequence and Annotation of the Desert Woodrat Neotoma lepida.</title>
        <authorList>
            <person name="Campbell M."/>
            <person name="Oakeson K.F."/>
            <person name="Yandell M."/>
            <person name="Halpert J.R."/>
            <person name="Dearing D."/>
        </authorList>
    </citation>
    <scope>NUCLEOTIDE SEQUENCE [LARGE SCALE GENOMIC DNA]</scope>
    <source>
        <strain evidence="2">417</strain>
        <tissue evidence="2">Liver</tissue>
    </source>
</reference>
<evidence type="ECO:0000313" key="3">
    <source>
        <dbReference type="Proteomes" id="UP000092124"/>
    </source>
</evidence>
<protein>
    <submittedName>
        <fullName evidence="2">Uncharacterized protein</fullName>
    </submittedName>
</protein>
<feature type="region of interest" description="Disordered" evidence="1">
    <location>
        <begin position="1"/>
        <end position="97"/>
    </location>
</feature>